<sequence>MKQMNSFEQFKADLLSVVGPTPSVSELSRATGYCRDTIRQTLLHVRKAKTIRSTRYPINDAAKALWERFEQ</sequence>
<dbReference type="Proteomes" id="UP001065549">
    <property type="component" value="Unassembled WGS sequence"/>
</dbReference>
<organism evidence="1 2">
    <name type="scientific">Hominibacterium faecale</name>
    <dbReference type="NCBI Taxonomy" id="2839743"/>
    <lineage>
        <taxon>Bacteria</taxon>
        <taxon>Bacillati</taxon>
        <taxon>Bacillota</taxon>
        <taxon>Clostridia</taxon>
        <taxon>Peptostreptococcales</taxon>
        <taxon>Anaerovoracaceae</taxon>
        <taxon>Hominibacterium</taxon>
    </lineage>
</organism>
<dbReference type="RefSeq" id="WP_269478920.1">
    <property type="nucleotide sequence ID" value="NZ_JAOSHN010000025.1"/>
</dbReference>
<evidence type="ECO:0000313" key="2">
    <source>
        <dbReference type="Proteomes" id="UP001065549"/>
    </source>
</evidence>
<protein>
    <submittedName>
        <fullName evidence="1">Uncharacterized protein</fullName>
    </submittedName>
</protein>
<evidence type="ECO:0000313" key="1">
    <source>
        <dbReference type="EMBL" id="MCU7381049.1"/>
    </source>
</evidence>
<accession>A0A9J6QZW7</accession>
<gene>
    <name evidence="1" type="ORF">OBO34_22295</name>
</gene>
<dbReference type="EMBL" id="JAOSHN010000025">
    <property type="protein sequence ID" value="MCU7381049.1"/>
    <property type="molecule type" value="Genomic_DNA"/>
</dbReference>
<comment type="caution">
    <text evidence="1">The sequence shown here is derived from an EMBL/GenBank/DDBJ whole genome shotgun (WGS) entry which is preliminary data.</text>
</comment>
<reference evidence="1" key="1">
    <citation type="submission" date="2022-09" db="EMBL/GenBank/DDBJ databases">
        <title>Culturomic study of gut microbiota in children with autism spectrum disorder.</title>
        <authorList>
            <person name="Efimov B.A."/>
            <person name="Chaplin A.V."/>
            <person name="Sokolova S.R."/>
            <person name="Pikina A.P."/>
            <person name="Korzhanova M."/>
            <person name="Belova V."/>
            <person name="Korostin D."/>
        </authorList>
    </citation>
    <scope>NUCLEOTIDE SEQUENCE</scope>
    <source>
        <strain evidence="1">ASD5510</strain>
    </source>
</reference>
<proteinExistence type="predicted"/>
<keyword evidence="2" id="KW-1185">Reference proteome</keyword>
<dbReference type="AlphaFoldDB" id="A0A9J6QZW7"/>
<name>A0A9J6QZW7_9FIRM</name>